<evidence type="ECO:0000313" key="2">
    <source>
        <dbReference type="EMBL" id="EFE49416.1"/>
    </source>
</evidence>
<sequence>FQRLYMFAGATCYKISFASSKAIYLVWALVMLVLVALCCERYFQLKLLQVITWDFFLRFLL</sequence>
<keyword evidence="1" id="KW-1133">Transmembrane helix</keyword>
<proteinExistence type="predicted"/>
<evidence type="ECO:0000256" key="1">
    <source>
        <dbReference type="SAM" id="Phobius"/>
    </source>
</evidence>
<protein>
    <submittedName>
        <fullName evidence="2">Uncharacterized protein</fullName>
    </submittedName>
</protein>
<feature type="non-terminal residue" evidence="2">
    <location>
        <position position="1"/>
    </location>
</feature>
<feature type="transmembrane region" description="Helical" evidence="1">
    <location>
        <begin position="22"/>
        <end position="39"/>
    </location>
</feature>
<name>D4DRX0_NEIEG</name>
<reference evidence="2 3" key="1">
    <citation type="submission" date="2010-02" db="EMBL/GenBank/DDBJ databases">
        <authorList>
            <person name="Weinstock G."/>
            <person name="Sodergren E."/>
            <person name="Clifton S."/>
            <person name="Fulton L."/>
            <person name="Fulton B."/>
            <person name="Courtney L."/>
            <person name="Fronick C."/>
            <person name="Harrison M."/>
            <person name="Strong C."/>
            <person name="Farmer C."/>
            <person name="Delahaunty K."/>
            <person name="Markovic C."/>
            <person name="Hall O."/>
            <person name="Minx P."/>
            <person name="Tomlinson C."/>
            <person name="Mitreva M."/>
            <person name="Nelson J."/>
            <person name="Hou S."/>
            <person name="Wollam A."/>
            <person name="Pepin K.H."/>
            <person name="Johnson M."/>
            <person name="Bhonagiri V."/>
            <person name="Zhang X."/>
            <person name="Suruliraj S."/>
            <person name="Warren W."/>
            <person name="Chinwalla A."/>
            <person name="Mardis E.R."/>
            <person name="Wilson R.K."/>
        </authorList>
    </citation>
    <scope>NUCLEOTIDE SEQUENCE [LARGE SCALE GENOMIC DNA]</scope>
    <source>
        <strain evidence="2 3">ATCC 29315</strain>
    </source>
</reference>
<gene>
    <name evidence="2" type="ORF">NEIELOOT_01813</name>
</gene>
<comment type="caution">
    <text evidence="2">The sequence shown here is derived from an EMBL/GenBank/DDBJ whole genome shotgun (WGS) entry which is preliminary data.</text>
</comment>
<accession>D4DRX0</accession>
<dbReference type="AlphaFoldDB" id="D4DRX0"/>
<evidence type="ECO:0000313" key="3">
    <source>
        <dbReference type="Proteomes" id="UP000005536"/>
    </source>
</evidence>
<dbReference type="EMBL" id="ADBF01000134">
    <property type="protein sequence ID" value="EFE49416.1"/>
    <property type="molecule type" value="Genomic_DNA"/>
</dbReference>
<organism evidence="2 3">
    <name type="scientific">Neisseria elongata subsp. glycolytica ATCC 29315</name>
    <dbReference type="NCBI Taxonomy" id="546263"/>
    <lineage>
        <taxon>Bacteria</taxon>
        <taxon>Pseudomonadati</taxon>
        <taxon>Pseudomonadota</taxon>
        <taxon>Betaproteobacteria</taxon>
        <taxon>Neisseriales</taxon>
        <taxon>Neisseriaceae</taxon>
        <taxon>Neisseria</taxon>
    </lineage>
</organism>
<dbReference type="Proteomes" id="UP000005536">
    <property type="component" value="Unassembled WGS sequence"/>
</dbReference>
<keyword evidence="1" id="KW-0812">Transmembrane</keyword>
<keyword evidence="1" id="KW-0472">Membrane</keyword>